<keyword evidence="2 5" id="KW-0812">Transmembrane</keyword>
<feature type="transmembrane region" description="Helical" evidence="5">
    <location>
        <begin position="123"/>
        <end position="150"/>
    </location>
</feature>
<dbReference type="InterPro" id="IPR015672">
    <property type="entry name" value="GPHR/GTG"/>
</dbReference>
<evidence type="ECO:0000313" key="9">
    <source>
        <dbReference type="Proteomes" id="UP000803844"/>
    </source>
</evidence>
<feature type="transmembrane region" description="Helical" evidence="5">
    <location>
        <begin position="20"/>
        <end position="42"/>
    </location>
</feature>
<dbReference type="Pfam" id="PF12537">
    <property type="entry name" value="GPHR_N"/>
    <property type="match status" value="1"/>
</dbReference>
<dbReference type="InterPro" id="IPR025969">
    <property type="entry name" value="ABA_GPCR_dom"/>
</dbReference>
<name>A0A9P4YAS0_CRYP1</name>
<feature type="non-terminal residue" evidence="8">
    <location>
        <position position="600"/>
    </location>
</feature>
<dbReference type="GeneID" id="63833151"/>
<feature type="transmembrane region" description="Helical" evidence="5">
    <location>
        <begin position="253"/>
        <end position="277"/>
    </location>
</feature>
<feature type="transmembrane region" description="Helical" evidence="5">
    <location>
        <begin position="83"/>
        <end position="103"/>
    </location>
</feature>
<proteinExistence type="predicted"/>
<feature type="transmembrane region" description="Helical" evidence="5">
    <location>
        <begin position="503"/>
        <end position="524"/>
    </location>
</feature>
<dbReference type="AlphaFoldDB" id="A0A9P4YAS0"/>
<keyword evidence="4 5" id="KW-0472">Membrane</keyword>
<accession>A0A9P4YAS0</accession>
<evidence type="ECO:0000256" key="1">
    <source>
        <dbReference type="ARBA" id="ARBA00004141"/>
    </source>
</evidence>
<dbReference type="GO" id="GO:0016020">
    <property type="term" value="C:membrane"/>
    <property type="evidence" value="ECO:0007669"/>
    <property type="project" value="UniProtKB-SubCell"/>
</dbReference>
<gene>
    <name evidence="8" type="ORF">M406DRAFT_23565</name>
</gene>
<evidence type="ECO:0000256" key="4">
    <source>
        <dbReference type="ARBA" id="ARBA00023136"/>
    </source>
</evidence>
<organism evidence="8 9">
    <name type="scientific">Cryphonectria parasitica (strain ATCC 38755 / EP155)</name>
    <dbReference type="NCBI Taxonomy" id="660469"/>
    <lineage>
        <taxon>Eukaryota</taxon>
        <taxon>Fungi</taxon>
        <taxon>Dikarya</taxon>
        <taxon>Ascomycota</taxon>
        <taxon>Pezizomycotina</taxon>
        <taxon>Sordariomycetes</taxon>
        <taxon>Sordariomycetidae</taxon>
        <taxon>Diaporthales</taxon>
        <taxon>Cryphonectriaceae</taxon>
        <taxon>Cryphonectria-Endothia species complex</taxon>
        <taxon>Cryphonectria</taxon>
    </lineage>
</organism>
<dbReference type="EMBL" id="MU032344">
    <property type="protein sequence ID" value="KAF3769574.1"/>
    <property type="molecule type" value="Genomic_DNA"/>
</dbReference>
<evidence type="ECO:0000256" key="5">
    <source>
        <dbReference type="SAM" id="Phobius"/>
    </source>
</evidence>
<evidence type="ECO:0008006" key="10">
    <source>
        <dbReference type="Google" id="ProtNLM"/>
    </source>
</evidence>
<evidence type="ECO:0000256" key="2">
    <source>
        <dbReference type="ARBA" id="ARBA00022692"/>
    </source>
</evidence>
<evidence type="ECO:0000259" key="6">
    <source>
        <dbReference type="Pfam" id="PF12430"/>
    </source>
</evidence>
<dbReference type="OrthoDB" id="264392at2759"/>
<feature type="domain" description="Abscisic acid G-protein coupled receptor-like" evidence="6">
    <location>
        <begin position="394"/>
        <end position="573"/>
    </location>
</feature>
<dbReference type="Pfam" id="PF12430">
    <property type="entry name" value="ABA_GPCR"/>
    <property type="match status" value="1"/>
</dbReference>
<sequence>SSCDDTACSAVPPSTTIGTVLSLSPFLATFVLVSVTVSRTLFPRLSRFNAVRDGEDHLLPASAPPTLQQVHAEHGSKSLRRRVAATTFATTIGLATVLGELILSEIADVVSAGARDTALGIVVPTLLVVLVVLIPFLEIQSVLAASGLCSFQRSSRGRFPRWAWTLQTLGFGLWLLVFWSIGKAVPAGAAGGAADQADGFLYSRAARLKGSFDATGISIATRWREGSSSSSGSGSLDGWWTADTLARACLERIGVIGISLMALLSGFASVSSPWYTLMDSTARRRRPVTDADVARKQAGLDATGELLLTKRHRLRSLQTKMAATTESSPTARSPGGVMGKIVGSLKGMGGGGAGGGDAAEVKALQLEISGLETMETSLGSSLAALRNRQAAEARAGTAVGRLLAVPAYVFSIYCIYRILATSLTSFRRLYYPASAAFSSSDPINRFLGLLAKHWDPKLDQTAWARQISFLLSGVILIASANAVVQTFHIFARWAPGLLHQAQANLALIIGQISATYVISAGLLLRSNLPRDVGSAVGHALESALEPGFVDRWFESWFLFSSAATAMGIWVGRRIHGPGGGFGEWGEWDEFVGEEMGEKRA</sequence>
<dbReference type="RefSeq" id="XP_040780535.1">
    <property type="nucleotide sequence ID" value="XM_040916022.1"/>
</dbReference>
<dbReference type="Proteomes" id="UP000803844">
    <property type="component" value="Unassembled WGS sequence"/>
</dbReference>
<feature type="non-terminal residue" evidence="8">
    <location>
        <position position="1"/>
    </location>
</feature>
<evidence type="ECO:0000256" key="3">
    <source>
        <dbReference type="ARBA" id="ARBA00022989"/>
    </source>
</evidence>
<dbReference type="PANTHER" id="PTHR15948:SF0">
    <property type="entry name" value="GOLGI PH REGULATOR A-RELATED"/>
    <property type="match status" value="1"/>
</dbReference>
<evidence type="ECO:0000313" key="8">
    <source>
        <dbReference type="EMBL" id="KAF3769574.1"/>
    </source>
</evidence>
<comment type="subcellular location">
    <subcellularLocation>
        <location evidence="1">Membrane</location>
        <topology evidence="1">Multi-pass membrane protein</topology>
    </subcellularLocation>
</comment>
<dbReference type="InterPro" id="IPR022535">
    <property type="entry name" value="Golgi_pH-regulator_cons_dom"/>
</dbReference>
<keyword evidence="3 5" id="KW-1133">Transmembrane helix</keyword>
<evidence type="ECO:0000259" key="7">
    <source>
        <dbReference type="Pfam" id="PF12537"/>
    </source>
</evidence>
<feature type="transmembrane region" description="Helical" evidence="5">
    <location>
        <begin position="467"/>
        <end position="491"/>
    </location>
</feature>
<comment type="caution">
    <text evidence="8">The sequence shown here is derived from an EMBL/GenBank/DDBJ whole genome shotgun (WGS) entry which is preliminary data.</text>
</comment>
<protein>
    <recommendedName>
        <fullName evidence="10">Abscisic acid G-protein coupled receptor-like domain-containing protein</fullName>
    </recommendedName>
</protein>
<feature type="domain" description="Golgi pH regulator conserved" evidence="7">
    <location>
        <begin position="246"/>
        <end position="314"/>
    </location>
</feature>
<reference evidence="8" key="1">
    <citation type="journal article" date="2020" name="Phytopathology">
        <title>Genome sequence of the chestnut blight fungus Cryphonectria parasitica EP155: A fundamental resource for an archetypical invasive plant pathogen.</title>
        <authorList>
            <person name="Crouch J.A."/>
            <person name="Dawe A."/>
            <person name="Aerts A."/>
            <person name="Barry K."/>
            <person name="Churchill A.C.L."/>
            <person name="Grimwood J."/>
            <person name="Hillman B."/>
            <person name="Milgroom M.G."/>
            <person name="Pangilinan J."/>
            <person name="Smith M."/>
            <person name="Salamov A."/>
            <person name="Schmutz J."/>
            <person name="Yadav J."/>
            <person name="Grigoriev I.V."/>
            <person name="Nuss D."/>
        </authorList>
    </citation>
    <scope>NUCLEOTIDE SEQUENCE</scope>
    <source>
        <strain evidence="8">EP155</strain>
    </source>
</reference>
<feature type="transmembrane region" description="Helical" evidence="5">
    <location>
        <begin position="162"/>
        <end position="181"/>
    </location>
</feature>
<feature type="transmembrane region" description="Helical" evidence="5">
    <location>
        <begin position="552"/>
        <end position="571"/>
    </location>
</feature>
<feature type="transmembrane region" description="Helical" evidence="5">
    <location>
        <begin position="398"/>
        <end position="419"/>
    </location>
</feature>
<dbReference type="PANTHER" id="PTHR15948">
    <property type="entry name" value="G-PROTEIN COUPLED RECEPTOR 89-RELATED"/>
    <property type="match status" value="1"/>
</dbReference>
<keyword evidence="9" id="KW-1185">Reference proteome</keyword>